<keyword evidence="9" id="KW-0547">Nucleotide-binding</keyword>
<keyword evidence="10" id="KW-0255">Endonuclease</keyword>
<name>A0A2K9LSN8_9VIRU</name>
<keyword evidence="8" id="KW-0479">Metal-binding</keyword>
<keyword evidence="7" id="KW-0540">Nuclease</keyword>
<accession>A0A2K9LSN8</accession>
<dbReference type="InterPro" id="IPR000605">
    <property type="entry name" value="Helicase_SF3_ssDNA/RNA_vir"/>
</dbReference>
<evidence type="ECO:0000259" key="18">
    <source>
        <dbReference type="PROSITE" id="PS52020"/>
    </source>
</evidence>
<organism evidence="19">
    <name type="scientific">uncultured virus</name>
    <dbReference type="NCBI Taxonomy" id="340016"/>
    <lineage>
        <taxon>Viruses</taxon>
        <taxon>environmental samples</taxon>
    </lineage>
</organism>
<evidence type="ECO:0000256" key="16">
    <source>
        <dbReference type="ARBA" id="ARBA00032243"/>
    </source>
</evidence>
<dbReference type="InterPro" id="IPR027417">
    <property type="entry name" value="P-loop_NTPase"/>
</dbReference>
<evidence type="ECO:0000256" key="12">
    <source>
        <dbReference type="ARBA" id="ARBA00023124"/>
    </source>
</evidence>
<feature type="domain" description="CRESS-DNA virus Rep endonuclease" evidence="18">
    <location>
        <begin position="99"/>
        <end position="204"/>
    </location>
</feature>
<evidence type="ECO:0000256" key="7">
    <source>
        <dbReference type="ARBA" id="ARBA00022722"/>
    </source>
</evidence>
<evidence type="ECO:0000256" key="14">
    <source>
        <dbReference type="ARBA" id="ARBA00023268"/>
    </source>
</evidence>
<evidence type="ECO:0000256" key="8">
    <source>
        <dbReference type="ARBA" id="ARBA00022723"/>
    </source>
</evidence>
<protein>
    <recommendedName>
        <fullName evidence="15">ATP-dependent helicase Rep</fullName>
    </recommendedName>
    <alternativeName>
        <fullName evidence="16">RepP</fullName>
    </alternativeName>
</protein>
<keyword evidence="14" id="KW-0511">Multifunctional enzyme</keyword>
<evidence type="ECO:0000256" key="3">
    <source>
        <dbReference type="ARBA" id="ARBA00008545"/>
    </source>
</evidence>
<comment type="catalytic activity">
    <reaction evidence="17">
        <text>ATP + H2O = ADP + phosphate + H(+)</text>
        <dbReference type="Rhea" id="RHEA:13065"/>
        <dbReference type="ChEBI" id="CHEBI:15377"/>
        <dbReference type="ChEBI" id="CHEBI:15378"/>
        <dbReference type="ChEBI" id="CHEBI:30616"/>
        <dbReference type="ChEBI" id="CHEBI:43474"/>
        <dbReference type="ChEBI" id="CHEBI:456216"/>
    </reaction>
</comment>
<comment type="subcellular location">
    <subcellularLocation>
        <location evidence="2">Host nucleus</location>
    </subcellularLocation>
</comment>
<reference evidence="19" key="1">
    <citation type="submission" date="2017-01" db="EMBL/GenBank/DDBJ databases">
        <title>High-throughput sequencing uncovers low homogeneity in the biogeography of single-stranded DNA viruses.</title>
        <authorList>
            <person name="Pearson V.M."/>
            <person name="Rokyta D.R."/>
        </authorList>
    </citation>
    <scope>NUCLEOTIDE SEQUENCE</scope>
</reference>
<dbReference type="GO" id="GO:0016779">
    <property type="term" value="F:nucleotidyltransferase activity"/>
    <property type="evidence" value="ECO:0007669"/>
    <property type="project" value="UniProtKB-KW"/>
</dbReference>
<evidence type="ECO:0000256" key="13">
    <source>
        <dbReference type="ARBA" id="ARBA00023125"/>
    </source>
</evidence>
<keyword evidence="12" id="KW-0190">Covalent protein-DNA linkage</keyword>
<evidence type="ECO:0000256" key="2">
    <source>
        <dbReference type="ARBA" id="ARBA00004147"/>
    </source>
</evidence>
<dbReference type="InterPro" id="IPR049912">
    <property type="entry name" value="CRESS_DNA_REP"/>
</dbReference>
<dbReference type="GO" id="GO:0006260">
    <property type="term" value="P:DNA replication"/>
    <property type="evidence" value="ECO:0007669"/>
    <property type="project" value="UniProtKB-KW"/>
</dbReference>
<keyword evidence="5" id="KW-0548">Nucleotidyltransferase</keyword>
<dbReference type="GO" id="GO:0003724">
    <property type="term" value="F:RNA helicase activity"/>
    <property type="evidence" value="ECO:0007669"/>
    <property type="project" value="InterPro"/>
</dbReference>
<dbReference type="PROSITE" id="PS52020">
    <property type="entry name" value="CRESS_DNA_REP"/>
    <property type="match status" value="1"/>
</dbReference>
<evidence type="ECO:0000256" key="17">
    <source>
        <dbReference type="ARBA" id="ARBA00049360"/>
    </source>
</evidence>
<proteinExistence type="inferred from homology"/>
<keyword evidence="11" id="KW-0378">Hydrolase</keyword>
<dbReference type="Pfam" id="PF02407">
    <property type="entry name" value="Viral_Rep"/>
    <property type="match status" value="1"/>
</dbReference>
<dbReference type="GO" id="GO:0004519">
    <property type="term" value="F:endonuclease activity"/>
    <property type="evidence" value="ECO:0007669"/>
    <property type="project" value="UniProtKB-KW"/>
</dbReference>
<evidence type="ECO:0000256" key="15">
    <source>
        <dbReference type="ARBA" id="ARBA00030754"/>
    </source>
</evidence>
<keyword evidence="4" id="KW-0808">Transferase</keyword>
<dbReference type="Pfam" id="PF00910">
    <property type="entry name" value="RNA_helicase"/>
    <property type="match status" value="1"/>
</dbReference>
<evidence type="ECO:0000256" key="10">
    <source>
        <dbReference type="ARBA" id="ARBA00022759"/>
    </source>
</evidence>
<comment type="cofactor">
    <cofactor evidence="1">
        <name>Mn(2+)</name>
        <dbReference type="ChEBI" id="CHEBI:29035"/>
    </cofactor>
</comment>
<dbReference type="GO" id="GO:0016787">
    <property type="term" value="F:hydrolase activity"/>
    <property type="evidence" value="ECO:0007669"/>
    <property type="project" value="UniProtKB-KW"/>
</dbReference>
<evidence type="ECO:0000256" key="9">
    <source>
        <dbReference type="ARBA" id="ARBA00022741"/>
    </source>
</evidence>
<evidence type="ECO:0000256" key="4">
    <source>
        <dbReference type="ARBA" id="ARBA00022679"/>
    </source>
</evidence>
<comment type="similarity">
    <text evidence="3">Belongs to the nanoviruses/circoviruses replication-associated protein family.</text>
</comment>
<evidence type="ECO:0000256" key="1">
    <source>
        <dbReference type="ARBA" id="ARBA00001936"/>
    </source>
</evidence>
<dbReference type="EMBL" id="KY487814">
    <property type="protein sequence ID" value="AUM61701.1"/>
    <property type="molecule type" value="Genomic_DNA"/>
</dbReference>
<evidence type="ECO:0000256" key="6">
    <source>
        <dbReference type="ARBA" id="ARBA00022705"/>
    </source>
</evidence>
<keyword evidence="6" id="KW-0235">DNA replication</keyword>
<dbReference type="GO" id="GO:0003723">
    <property type="term" value="F:RNA binding"/>
    <property type="evidence" value="ECO:0007669"/>
    <property type="project" value="InterPro"/>
</dbReference>
<evidence type="ECO:0000313" key="19">
    <source>
        <dbReference type="EMBL" id="AUM61701.1"/>
    </source>
</evidence>
<dbReference type="SUPFAM" id="SSF52540">
    <property type="entry name" value="P-loop containing nucleoside triphosphate hydrolases"/>
    <property type="match status" value="1"/>
</dbReference>
<dbReference type="Gene3D" id="3.40.1310.20">
    <property type="match status" value="1"/>
</dbReference>
<dbReference type="GO" id="GO:0003677">
    <property type="term" value="F:DNA binding"/>
    <property type="evidence" value="ECO:0007669"/>
    <property type="project" value="UniProtKB-KW"/>
</dbReference>
<dbReference type="GO" id="GO:0042025">
    <property type="term" value="C:host cell nucleus"/>
    <property type="evidence" value="ECO:0007669"/>
    <property type="project" value="UniProtKB-SubCell"/>
</dbReference>
<gene>
    <name evidence="19" type="primary">Rep</name>
</gene>
<evidence type="ECO:0000256" key="11">
    <source>
        <dbReference type="ARBA" id="ARBA00022801"/>
    </source>
</evidence>
<dbReference type="Gene3D" id="3.40.50.300">
    <property type="entry name" value="P-loop containing nucleotide triphosphate hydrolases"/>
    <property type="match status" value="1"/>
</dbReference>
<sequence>MFPRSLTEEVSKTKQDPWWNPALNRADEIVDLTQESDPKSNLETADTLVIIDGDTDSESDEEAEQTKRKLVRRRVLDDDTDDDVPIAHIAKKAKGNDRGPLAQRYCFTFNNPSIAGEDFAEFLSEECEDITMAIFQEEVGANGTKHFQGYMELKKRMYTTGVHAMLAPYRMALFHAKGTKIQNHAYCTKDGRTGGPWYVKSSEDDFKRKAGSQGKRSDLDAFATMVQEAGGVTSEVIAAMPGHALAYQKHAKALLAEIALNKAQEAEMAYWKEQAALEDAGEEMEGQQQRRCVLYLGPTRCGKTSKVKAEVIGRKQMKLFEKKAKGKWWDGYKDELHVLIDEFTGQIDIDEFKAFTNKGSLQVETKGSSTVLIAEAMYFTSNRHPSEWWKKNQDEYHTWSSPDYKAVARRFAEVHWWNDNKQLVVLKNPGPRQFSEEWKKSWAKWQKFWEWRSAPNSVPAGPDNYFTL</sequence>
<dbReference type="GO" id="GO:0046872">
    <property type="term" value="F:metal ion binding"/>
    <property type="evidence" value="ECO:0007669"/>
    <property type="project" value="UniProtKB-KW"/>
</dbReference>
<keyword evidence="13" id="KW-0238">DNA-binding</keyword>
<dbReference type="GO" id="GO:0000166">
    <property type="term" value="F:nucleotide binding"/>
    <property type="evidence" value="ECO:0007669"/>
    <property type="project" value="UniProtKB-KW"/>
</dbReference>
<evidence type="ECO:0000256" key="5">
    <source>
        <dbReference type="ARBA" id="ARBA00022695"/>
    </source>
</evidence>